<dbReference type="Proteomes" id="UP001396334">
    <property type="component" value="Unassembled WGS sequence"/>
</dbReference>
<dbReference type="Gene3D" id="3.40.50.12780">
    <property type="entry name" value="N-terminal domain of ligase-like"/>
    <property type="match status" value="1"/>
</dbReference>
<reference evidence="3 4" key="1">
    <citation type="journal article" date="2024" name="G3 (Bethesda)">
        <title>Genome assembly of Hibiscus sabdariffa L. provides insights into metabolisms of medicinal natural products.</title>
        <authorList>
            <person name="Kim T."/>
        </authorList>
    </citation>
    <scope>NUCLEOTIDE SEQUENCE [LARGE SCALE GENOMIC DNA]</scope>
    <source>
        <strain evidence="3">TK-2024</strain>
        <tissue evidence="3">Old leaves</tissue>
    </source>
</reference>
<name>A0ABR2T661_9ROSI</name>
<keyword evidence="4" id="KW-1185">Reference proteome</keyword>
<dbReference type="SUPFAM" id="SSF56801">
    <property type="entry name" value="Acetyl-CoA synthetase-like"/>
    <property type="match status" value="1"/>
</dbReference>
<feature type="domain" description="AMP-dependent synthetase/ligase" evidence="2">
    <location>
        <begin position="31"/>
        <end position="107"/>
    </location>
</feature>
<protein>
    <recommendedName>
        <fullName evidence="2">AMP-dependent synthetase/ligase domain-containing protein</fullName>
    </recommendedName>
</protein>
<gene>
    <name evidence="3" type="ORF">V6N11_018029</name>
</gene>
<organism evidence="3 4">
    <name type="scientific">Hibiscus sabdariffa</name>
    <name type="common">roselle</name>
    <dbReference type="NCBI Taxonomy" id="183260"/>
    <lineage>
        <taxon>Eukaryota</taxon>
        <taxon>Viridiplantae</taxon>
        <taxon>Streptophyta</taxon>
        <taxon>Embryophyta</taxon>
        <taxon>Tracheophyta</taxon>
        <taxon>Spermatophyta</taxon>
        <taxon>Magnoliopsida</taxon>
        <taxon>eudicotyledons</taxon>
        <taxon>Gunneridae</taxon>
        <taxon>Pentapetalae</taxon>
        <taxon>rosids</taxon>
        <taxon>malvids</taxon>
        <taxon>Malvales</taxon>
        <taxon>Malvaceae</taxon>
        <taxon>Malvoideae</taxon>
        <taxon>Hibiscus</taxon>
    </lineage>
</organism>
<comment type="caution">
    <text evidence="3">The sequence shown here is derived from an EMBL/GenBank/DDBJ whole genome shotgun (WGS) entry which is preliminary data.</text>
</comment>
<sequence>MVKTELSGSRVRNRVNQYDTKTLLYTSGTTALSGGAPLSKEVIEGFLEKYLSVQILHGLTESTGIGASTNFLEKSRRYGKAGMLSQSMKAKVVDPESGKTLTSNKTGYFSNPEATTSTLDSKGWLRTGDLCYIDEDGFIFIVDRLTELIKYKGYQVKWNLNYVEPKLIDMVLLKSINLHTVLWLNRFALYKRIRKVAFVATIPKNPSGKILNKDLIKVATSKLRTLLVYPCKDKGNSQVLYGI</sequence>
<keyword evidence="1" id="KW-0436">Ligase</keyword>
<proteinExistence type="predicted"/>
<dbReference type="PANTHER" id="PTHR24096:SF413">
    <property type="entry name" value="PEROXISOMAL OPC-8:0-COA LIGASE 1"/>
    <property type="match status" value="1"/>
</dbReference>
<evidence type="ECO:0000313" key="3">
    <source>
        <dbReference type="EMBL" id="KAK9032988.1"/>
    </source>
</evidence>
<accession>A0ABR2T661</accession>
<dbReference type="Pfam" id="PF00501">
    <property type="entry name" value="AMP-binding"/>
    <property type="match status" value="1"/>
</dbReference>
<dbReference type="InterPro" id="IPR000873">
    <property type="entry name" value="AMP-dep_synth/lig_dom"/>
</dbReference>
<evidence type="ECO:0000313" key="4">
    <source>
        <dbReference type="Proteomes" id="UP001396334"/>
    </source>
</evidence>
<dbReference type="InterPro" id="IPR042099">
    <property type="entry name" value="ANL_N_sf"/>
</dbReference>
<dbReference type="PANTHER" id="PTHR24096">
    <property type="entry name" value="LONG-CHAIN-FATTY-ACID--COA LIGASE"/>
    <property type="match status" value="1"/>
</dbReference>
<evidence type="ECO:0000256" key="1">
    <source>
        <dbReference type="ARBA" id="ARBA00022598"/>
    </source>
</evidence>
<evidence type="ECO:0000259" key="2">
    <source>
        <dbReference type="Pfam" id="PF00501"/>
    </source>
</evidence>
<dbReference type="EMBL" id="JBBPBN010000008">
    <property type="protein sequence ID" value="KAK9032988.1"/>
    <property type="molecule type" value="Genomic_DNA"/>
</dbReference>